<protein>
    <recommendedName>
        <fullName evidence="3">Phage XkdN-like protein</fullName>
    </recommendedName>
</protein>
<dbReference type="RefSeq" id="WP_342019998.1">
    <property type="nucleotide sequence ID" value="NZ_JBBYAK010000001.1"/>
</dbReference>
<gene>
    <name evidence="1" type="ORF">NST17_06900</name>
</gene>
<dbReference type="InterPro" id="IPR038559">
    <property type="entry name" value="XkdN-like_sf"/>
</dbReference>
<accession>A0ABU9JVP5</accession>
<evidence type="ECO:0008006" key="3">
    <source>
        <dbReference type="Google" id="ProtNLM"/>
    </source>
</evidence>
<comment type="caution">
    <text evidence="1">The sequence shown here is derived from an EMBL/GenBank/DDBJ whole genome shotgun (WGS) entry which is preliminary data.</text>
</comment>
<dbReference type="Gene3D" id="3.30.2220.30">
    <property type="match status" value="1"/>
</dbReference>
<proteinExistence type="predicted"/>
<dbReference type="Pfam" id="PF08890">
    <property type="entry name" value="Phage_TAC_5"/>
    <property type="match status" value="1"/>
</dbReference>
<evidence type="ECO:0000313" key="1">
    <source>
        <dbReference type="EMBL" id="MEL3956924.1"/>
    </source>
</evidence>
<keyword evidence="2" id="KW-1185">Reference proteome</keyword>
<dbReference type="InterPro" id="IPR014986">
    <property type="entry name" value="XkdN-like"/>
</dbReference>
<sequence>MSELKKLTLTDLIKEKEKYKVKADVTEDLYLSRLDASITIRKPERSLCMESFEMVNDQNQAEKADAFMVYNIVVEPNLKDAKLQQEFGCVEPIDIVEKIFEIGEITQIAKAGLELAGYSAGVDKVKDLKN</sequence>
<dbReference type="EMBL" id="JBBYAK010000001">
    <property type="protein sequence ID" value="MEL3956924.1"/>
    <property type="molecule type" value="Genomic_DNA"/>
</dbReference>
<reference evidence="1 2" key="1">
    <citation type="submission" date="2024-03" db="EMBL/GenBank/DDBJ databases">
        <title>Bacilli Hybrid Assemblies.</title>
        <authorList>
            <person name="Kovac J."/>
        </authorList>
    </citation>
    <scope>NUCLEOTIDE SEQUENCE [LARGE SCALE GENOMIC DNA]</scope>
    <source>
        <strain evidence="1 2">FSL M8-0022</strain>
    </source>
</reference>
<evidence type="ECO:0000313" key="2">
    <source>
        <dbReference type="Proteomes" id="UP001459714"/>
    </source>
</evidence>
<organism evidence="1 2">
    <name type="scientific">Caldifermentibacillus hisashii</name>
    <dbReference type="NCBI Taxonomy" id="996558"/>
    <lineage>
        <taxon>Bacteria</taxon>
        <taxon>Bacillati</taxon>
        <taxon>Bacillota</taxon>
        <taxon>Bacilli</taxon>
        <taxon>Bacillales</taxon>
        <taxon>Bacillaceae</taxon>
        <taxon>Caldifermentibacillus</taxon>
    </lineage>
</organism>
<dbReference type="Proteomes" id="UP001459714">
    <property type="component" value="Unassembled WGS sequence"/>
</dbReference>
<name>A0ABU9JVP5_9BACI</name>